<dbReference type="EMBL" id="BLXT01001037">
    <property type="protein sequence ID" value="GFN82720.1"/>
    <property type="molecule type" value="Genomic_DNA"/>
</dbReference>
<keyword evidence="6" id="KW-1185">Reference proteome</keyword>
<dbReference type="InterPro" id="IPR036465">
    <property type="entry name" value="vWFA_dom_sf"/>
</dbReference>
<dbReference type="Pfam" id="PF00092">
    <property type="entry name" value="VWA"/>
    <property type="match status" value="1"/>
</dbReference>
<feature type="domain" description="VWFA" evidence="3">
    <location>
        <begin position="272"/>
        <end position="448"/>
    </location>
</feature>
<evidence type="ECO:0000256" key="2">
    <source>
        <dbReference type="SAM" id="SignalP"/>
    </source>
</evidence>
<gene>
    <name evidence="5" type="ORF">PoB_000922600</name>
</gene>
<comment type="caution">
    <text evidence="5">The sequence shown here is derived from an EMBL/GenBank/DDBJ whole genome shotgun (WGS) entry which is preliminary data.</text>
</comment>
<feature type="signal peptide" evidence="2">
    <location>
        <begin position="1"/>
        <end position="23"/>
    </location>
</feature>
<dbReference type="PANTHER" id="PTHR10338:SF108">
    <property type="entry name" value="INTER-ALPHA-TRYPSIN INHIBITOR HEAVY CHAIN H4-LIKE PROTEIN"/>
    <property type="match status" value="1"/>
</dbReference>
<feature type="compositionally biased region" description="Polar residues" evidence="1">
    <location>
        <begin position="657"/>
        <end position="691"/>
    </location>
</feature>
<reference evidence="5 6" key="1">
    <citation type="journal article" date="2021" name="Elife">
        <title>Chloroplast acquisition without the gene transfer in kleptoplastic sea slugs, Plakobranchus ocellatus.</title>
        <authorList>
            <person name="Maeda T."/>
            <person name="Takahashi S."/>
            <person name="Yoshida T."/>
            <person name="Shimamura S."/>
            <person name="Takaki Y."/>
            <person name="Nagai Y."/>
            <person name="Toyoda A."/>
            <person name="Suzuki Y."/>
            <person name="Arimoto A."/>
            <person name="Ishii H."/>
            <person name="Satoh N."/>
            <person name="Nishiyama T."/>
            <person name="Hasebe M."/>
            <person name="Maruyama T."/>
            <person name="Minagawa J."/>
            <person name="Obokata J."/>
            <person name="Shigenobu S."/>
        </authorList>
    </citation>
    <scope>NUCLEOTIDE SEQUENCE [LARGE SCALE GENOMIC DNA]</scope>
</reference>
<dbReference type="Pfam" id="PF08487">
    <property type="entry name" value="VIT"/>
    <property type="match status" value="1"/>
</dbReference>
<feature type="chain" id="PRO_5043763841" evidence="2">
    <location>
        <begin position="24"/>
        <end position="720"/>
    </location>
</feature>
<evidence type="ECO:0000313" key="5">
    <source>
        <dbReference type="EMBL" id="GFN82720.1"/>
    </source>
</evidence>
<dbReference type="PROSITE" id="PS50234">
    <property type="entry name" value="VWFA"/>
    <property type="match status" value="1"/>
</dbReference>
<dbReference type="PANTHER" id="PTHR10338">
    <property type="entry name" value="INTER-ALPHA-TRYPSIN INHIBITOR HEAVY CHAIN FAMILY MEMBER"/>
    <property type="match status" value="1"/>
</dbReference>
<evidence type="ECO:0000313" key="6">
    <source>
        <dbReference type="Proteomes" id="UP000735302"/>
    </source>
</evidence>
<dbReference type="SUPFAM" id="SSF53300">
    <property type="entry name" value="vWA-like"/>
    <property type="match status" value="1"/>
</dbReference>
<dbReference type="InterPro" id="IPR013694">
    <property type="entry name" value="VIT"/>
</dbReference>
<accession>A0AAV3YK28</accession>
<dbReference type="SMART" id="SM00327">
    <property type="entry name" value="VWA"/>
    <property type="match status" value="1"/>
</dbReference>
<proteinExistence type="predicted"/>
<name>A0AAV3YK28_9GAST</name>
<sequence>MMINAFWLSVVMVSLTGVMRSSAVSATKKVESYHVKTDIRFRFATTQISSTIRNLDSQAQDVNFEVAIPKGAFIVAFHMIIDGKRFNGRVNKHQTVGSEIKPGQSATQTPRDANVFEISANVPAGRAVVFTLTYQKMLQRRHGFYEYEVYLNPGQTVPDFIVDVHILENRKLTFVSTPALRTGDLLTSDVDEYGEEKRNELAIISKPSATTASVQFKPTEDQQGEAGNGISARFVVHYGVEPGEQGGDIMVFDSYFVHLIVLDYLATTLPKDIIFVLDQSGSMSGRKIEQLKQAMSKILSDLQPQDRFNIINFSSSPRKWKTALTGVNTNEIGQSKSYVGGMQASGGTNINDALLTALSDLTGQDNKHRVSMIFFLTDGHGDNPAEVVAQNVLQANRNGHTAMYCLALGDGADFESLKTMCGQNNGFARKIYEAEDAAKQVAGLYTEISRVSIKDLQIKYDNKTVDESSLTKSDFPVVFNGTEISIYGFLKEGAKTLKYDITGSKGLGELKVYGEVDDVKTVALKPNEINNPLLAGSPGRSNVVERMWAYQTITENLAEKDIHKGDEKKTEELLGDVFLKSLKYNFVTPLTSMVVTKTDHGVVQIRKTNTQDDKYDFTKFNFTVPPSPTTEYPTTTITLTVPPSSTEEDDFTTSSEVPQSSTNANPITATTLSITDSTSDGSGNEQSSPDSGHSGAIKVHSQIGVPALFLAFLVLSLKYF</sequence>
<dbReference type="AlphaFoldDB" id="A0AAV3YK28"/>
<feature type="domain" description="VIT" evidence="4">
    <location>
        <begin position="14"/>
        <end position="146"/>
    </location>
</feature>
<evidence type="ECO:0000256" key="1">
    <source>
        <dbReference type="SAM" id="MobiDB-lite"/>
    </source>
</evidence>
<dbReference type="SMART" id="SM00609">
    <property type="entry name" value="VIT"/>
    <property type="match status" value="1"/>
</dbReference>
<dbReference type="Gene3D" id="3.40.50.410">
    <property type="entry name" value="von Willebrand factor, type A domain"/>
    <property type="match status" value="1"/>
</dbReference>
<evidence type="ECO:0000259" key="3">
    <source>
        <dbReference type="PROSITE" id="PS50234"/>
    </source>
</evidence>
<dbReference type="InterPro" id="IPR002035">
    <property type="entry name" value="VWF_A"/>
</dbReference>
<dbReference type="InterPro" id="IPR050934">
    <property type="entry name" value="ITIH"/>
</dbReference>
<protein>
    <submittedName>
        <fullName evidence="5">Inter-alpha-trypsin inhibitor heavy chain h3</fullName>
    </submittedName>
</protein>
<organism evidence="5 6">
    <name type="scientific">Plakobranchus ocellatus</name>
    <dbReference type="NCBI Taxonomy" id="259542"/>
    <lineage>
        <taxon>Eukaryota</taxon>
        <taxon>Metazoa</taxon>
        <taxon>Spiralia</taxon>
        <taxon>Lophotrochozoa</taxon>
        <taxon>Mollusca</taxon>
        <taxon>Gastropoda</taxon>
        <taxon>Heterobranchia</taxon>
        <taxon>Euthyneura</taxon>
        <taxon>Panpulmonata</taxon>
        <taxon>Sacoglossa</taxon>
        <taxon>Placobranchoidea</taxon>
        <taxon>Plakobranchidae</taxon>
        <taxon>Plakobranchus</taxon>
    </lineage>
</organism>
<evidence type="ECO:0000259" key="4">
    <source>
        <dbReference type="PROSITE" id="PS51468"/>
    </source>
</evidence>
<feature type="region of interest" description="Disordered" evidence="1">
    <location>
        <begin position="641"/>
        <end position="695"/>
    </location>
</feature>
<dbReference type="PROSITE" id="PS51468">
    <property type="entry name" value="VIT"/>
    <property type="match status" value="1"/>
</dbReference>
<dbReference type="Proteomes" id="UP000735302">
    <property type="component" value="Unassembled WGS sequence"/>
</dbReference>
<keyword evidence="2" id="KW-0732">Signal</keyword>